<accession>A0ABT9IWE6</accession>
<dbReference type="SUPFAM" id="SSF160544">
    <property type="entry name" value="EscU C-terminal domain-like"/>
    <property type="match status" value="1"/>
</dbReference>
<dbReference type="EMBL" id="JAVAMP010000001">
    <property type="protein sequence ID" value="MDP5273422.1"/>
    <property type="molecule type" value="Genomic_DNA"/>
</dbReference>
<dbReference type="PANTHER" id="PTHR30531">
    <property type="entry name" value="FLAGELLAR BIOSYNTHETIC PROTEIN FLHB"/>
    <property type="match status" value="1"/>
</dbReference>
<evidence type="ECO:0000313" key="2">
    <source>
        <dbReference type="Proteomes" id="UP001231941"/>
    </source>
</evidence>
<evidence type="ECO:0000313" key="1">
    <source>
        <dbReference type="EMBL" id="MDP5273422.1"/>
    </source>
</evidence>
<gene>
    <name evidence="1" type="ORF">Q5Y73_04850</name>
</gene>
<dbReference type="Pfam" id="PF01312">
    <property type="entry name" value="Bac_export_2"/>
    <property type="match status" value="1"/>
</dbReference>
<dbReference type="InterPro" id="IPR006135">
    <property type="entry name" value="T3SS_substrate_exporter"/>
</dbReference>
<sequence length="97" mass="10771">MSKKNKEITKAVALSYSPEINDAPILKAKGKGNIAEQIIEKATSHQIPIQEDASLVEVLSMLEINDEIPADLYQLVSEILSIVYEADQKAKLMEVFK</sequence>
<dbReference type="Proteomes" id="UP001231941">
    <property type="component" value="Unassembled WGS sequence"/>
</dbReference>
<reference evidence="1 2" key="1">
    <citation type="submission" date="2023-08" db="EMBL/GenBank/DDBJ databases">
        <authorList>
            <person name="Park J.-S."/>
        </authorList>
    </citation>
    <scope>NUCLEOTIDE SEQUENCE [LARGE SCALE GENOMIC DNA]</scope>
    <source>
        <strain evidence="1 2">2205SS18-9</strain>
    </source>
</reference>
<name>A0ABT9IWE6_9BACL</name>
<keyword evidence="2" id="KW-1185">Reference proteome</keyword>
<proteinExistence type="predicted"/>
<dbReference type="PANTHER" id="PTHR30531:SF12">
    <property type="entry name" value="FLAGELLAR BIOSYNTHETIC PROTEIN FLHB"/>
    <property type="match status" value="1"/>
</dbReference>
<dbReference type="InterPro" id="IPR029025">
    <property type="entry name" value="T3SS_substrate_exporter_C"/>
</dbReference>
<comment type="caution">
    <text evidence="1">The sequence shown here is derived from an EMBL/GenBank/DDBJ whole genome shotgun (WGS) entry which is preliminary data.</text>
</comment>
<organism evidence="1 2">
    <name type="scientific">Chengkuizengella axinellae</name>
    <dbReference type="NCBI Taxonomy" id="3064388"/>
    <lineage>
        <taxon>Bacteria</taxon>
        <taxon>Bacillati</taxon>
        <taxon>Bacillota</taxon>
        <taxon>Bacilli</taxon>
        <taxon>Bacillales</taxon>
        <taxon>Paenibacillaceae</taxon>
        <taxon>Chengkuizengella</taxon>
    </lineage>
</organism>
<dbReference type="RefSeq" id="WP_305990692.1">
    <property type="nucleotide sequence ID" value="NZ_JAVAMP010000001.1"/>
</dbReference>
<dbReference type="Gene3D" id="3.40.1690.10">
    <property type="entry name" value="secretion proteins EscU"/>
    <property type="match status" value="1"/>
</dbReference>
<protein>
    <submittedName>
        <fullName evidence="1">EscU/YscU/HrcU family type III secretion system export apparatus switch protein</fullName>
    </submittedName>
</protein>